<dbReference type="Pfam" id="PF08643">
    <property type="entry name" value="DUF1776"/>
    <property type="match status" value="1"/>
</dbReference>
<evidence type="ECO:0000313" key="1">
    <source>
        <dbReference type="EMBL" id="KAG0671249.1"/>
    </source>
</evidence>
<dbReference type="AlphaFoldDB" id="A0A9P6WEL9"/>
<keyword evidence="2" id="KW-1185">Reference proteome</keyword>
<reference evidence="1 2" key="1">
    <citation type="submission" date="2020-11" db="EMBL/GenBank/DDBJ databases">
        <title>Kefir isolates.</title>
        <authorList>
            <person name="Marcisauskas S."/>
            <person name="Kim Y."/>
            <person name="Blasche S."/>
        </authorList>
    </citation>
    <scope>NUCLEOTIDE SEQUENCE [LARGE SCALE GENOMIC DNA]</scope>
    <source>
        <strain evidence="1 2">OG2</strain>
    </source>
</reference>
<comment type="caution">
    <text evidence="1">The sequence shown here is derived from an EMBL/GenBank/DDBJ whole genome shotgun (WGS) entry which is preliminary data.</text>
</comment>
<dbReference type="EMBL" id="PUHR01000014">
    <property type="protein sequence ID" value="KAG0671249.1"/>
    <property type="molecule type" value="Genomic_DNA"/>
</dbReference>
<gene>
    <name evidence="1" type="ORF">C6P45_001013</name>
</gene>
<dbReference type="Proteomes" id="UP000750334">
    <property type="component" value="Unassembled WGS sequence"/>
</dbReference>
<organism evidence="1 2">
    <name type="scientific">Maudiozyma exigua</name>
    <name type="common">Yeast</name>
    <name type="synonym">Kazachstania exigua</name>
    <dbReference type="NCBI Taxonomy" id="34358"/>
    <lineage>
        <taxon>Eukaryota</taxon>
        <taxon>Fungi</taxon>
        <taxon>Dikarya</taxon>
        <taxon>Ascomycota</taxon>
        <taxon>Saccharomycotina</taxon>
        <taxon>Saccharomycetes</taxon>
        <taxon>Saccharomycetales</taxon>
        <taxon>Saccharomycetaceae</taxon>
        <taxon>Maudiozyma</taxon>
    </lineage>
</organism>
<proteinExistence type="predicted"/>
<name>A0A9P6WEL9_MAUEX</name>
<protein>
    <submittedName>
        <fullName evidence="1">Uncharacterized protein</fullName>
    </submittedName>
</protein>
<dbReference type="InterPro" id="IPR013952">
    <property type="entry name" value="DUF1776_fun"/>
</dbReference>
<sequence length="394" mass="45000">MSSNQDFVDKLFGLSSKIAQKSYDIADITAHSVVQSLDSIKDKIFDGSDADIFQPETVASSSGIFSSILPGINIVEPLKENWMYGLSISATTMLILWKWNRLLVQPDHVPQQKNMCVLIFGDMNDSIIRSEVMDLYRRRFTVFVCSEHSDSFKKFEEETDFIHPINPNSASDLTYFTEFISQTASPQNKLASVLFMPNLSYQPTGELSVNTMEHELRSNVLVYYNILLKLLPHLPGPDIQLLLFNPSLTYNLNVAHHSTELFISGFITSIFRSLQNYKTLDVSMINLGLFQVRGQLSNYKYINSSGSDIAVSLHAPVYKMIMTHNGNLLQKFVEYLCTCGGKAQIFYLGKFSFLSSLPFARRLIKSQIIFVRYFEWTTKLLKNNFDILYLKLQR</sequence>
<dbReference type="OrthoDB" id="5308060at2759"/>
<evidence type="ECO:0000313" key="2">
    <source>
        <dbReference type="Proteomes" id="UP000750334"/>
    </source>
</evidence>
<accession>A0A9P6WEL9</accession>